<evidence type="ECO:0000313" key="2">
    <source>
        <dbReference type="Proteomes" id="UP000237271"/>
    </source>
</evidence>
<protein>
    <submittedName>
        <fullName evidence="1">Uncharacterized protein</fullName>
    </submittedName>
</protein>
<gene>
    <name evidence="1" type="ORF">PHPALM_9058</name>
</gene>
<accession>A0A2P4Y8A2</accession>
<comment type="caution">
    <text evidence="1">The sequence shown here is derived from an EMBL/GenBank/DDBJ whole genome shotgun (WGS) entry which is preliminary data.</text>
</comment>
<dbReference type="EMBL" id="NCKW01004945">
    <property type="protein sequence ID" value="POM74034.1"/>
    <property type="molecule type" value="Genomic_DNA"/>
</dbReference>
<evidence type="ECO:0000313" key="1">
    <source>
        <dbReference type="EMBL" id="POM74034.1"/>
    </source>
</evidence>
<dbReference type="Proteomes" id="UP000237271">
    <property type="component" value="Unassembled WGS sequence"/>
</dbReference>
<keyword evidence="2" id="KW-1185">Reference proteome</keyword>
<proteinExistence type="predicted"/>
<dbReference type="AlphaFoldDB" id="A0A2P4Y8A2"/>
<reference evidence="1 2" key="1">
    <citation type="journal article" date="2017" name="Genome Biol. Evol.">
        <title>Phytophthora megakarya and P. palmivora, closely related causal agents of cacao black pod rot, underwent increases in genome sizes and gene numbers by different mechanisms.</title>
        <authorList>
            <person name="Ali S.S."/>
            <person name="Shao J."/>
            <person name="Lary D.J."/>
            <person name="Kronmiller B."/>
            <person name="Shen D."/>
            <person name="Strem M.D."/>
            <person name="Amoako-Attah I."/>
            <person name="Akrofi A.Y."/>
            <person name="Begoude B.A."/>
            <person name="Ten Hoopen G.M."/>
            <person name="Coulibaly K."/>
            <person name="Kebe B.I."/>
            <person name="Melnick R.L."/>
            <person name="Guiltinan M.J."/>
            <person name="Tyler B.M."/>
            <person name="Meinhardt L.W."/>
            <person name="Bailey B.A."/>
        </authorList>
    </citation>
    <scope>NUCLEOTIDE SEQUENCE [LARGE SCALE GENOMIC DNA]</scope>
    <source>
        <strain evidence="2">sbr112.9</strain>
    </source>
</reference>
<name>A0A2P4Y8A2_9STRA</name>
<sequence length="96" mass="11134">MLVITLYARALTRKGQQTPRNMARTIQSGNELDVHASRLKFYCNDKFNTTEEILEQVAAQCIILPINEFKQHRWNSSINDYEVLESWTGLESIEDS</sequence>
<organism evidence="1 2">
    <name type="scientific">Phytophthora palmivora</name>
    <dbReference type="NCBI Taxonomy" id="4796"/>
    <lineage>
        <taxon>Eukaryota</taxon>
        <taxon>Sar</taxon>
        <taxon>Stramenopiles</taxon>
        <taxon>Oomycota</taxon>
        <taxon>Peronosporomycetes</taxon>
        <taxon>Peronosporales</taxon>
        <taxon>Peronosporaceae</taxon>
        <taxon>Phytophthora</taxon>
    </lineage>
</organism>